<evidence type="ECO:0000313" key="1">
    <source>
        <dbReference type="EMBL" id="KYN41544.1"/>
    </source>
</evidence>
<name>A0A151JYK4_9HYME</name>
<organism evidence="1 2">
    <name type="scientific">Trachymyrmex septentrionalis</name>
    <dbReference type="NCBI Taxonomy" id="34720"/>
    <lineage>
        <taxon>Eukaryota</taxon>
        <taxon>Metazoa</taxon>
        <taxon>Ecdysozoa</taxon>
        <taxon>Arthropoda</taxon>
        <taxon>Hexapoda</taxon>
        <taxon>Insecta</taxon>
        <taxon>Pterygota</taxon>
        <taxon>Neoptera</taxon>
        <taxon>Endopterygota</taxon>
        <taxon>Hymenoptera</taxon>
        <taxon>Apocrita</taxon>
        <taxon>Aculeata</taxon>
        <taxon>Formicoidea</taxon>
        <taxon>Formicidae</taxon>
        <taxon>Myrmicinae</taxon>
        <taxon>Trachymyrmex</taxon>
    </lineage>
</organism>
<evidence type="ECO:0000313" key="2">
    <source>
        <dbReference type="Proteomes" id="UP000078541"/>
    </source>
</evidence>
<reference evidence="1 2" key="1">
    <citation type="submission" date="2016-03" db="EMBL/GenBank/DDBJ databases">
        <title>Trachymyrmex septentrionalis WGS genome.</title>
        <authorList>
            <person name="Nygaard S."/>
            <person name="Hu H."/>
            <person name="Boomsma J."/>
            <person name="Zhang G."/>
        </authorList>
    </citation>
    <scope>NUCLEOTIDE SEQUENCE [LARGE SCALE GENOMIC DNA]</scope>
    <source>
        <strain evidence="1">Tsep2-gDNA-1</strain>
        <tissue evidence="1">Whole body</tissue>
    </source>
</reference>
<sequence length="153" mass="17215">MTKFLVRSRSSSAPRHRHLAGTNIARQLTALIRFYTAKNSREQSSLIQASVQEQTAVVQSPVSILSPPLKISYSPVSDISSDFFNDLFPSSPPPVPHPVSPPPIEELSVSHTISSISHVQTDLLSPWVTFFSSFIMPINYWNIRGLFKKYREF</sequence>
<proteinExistence type="predicted"/>
<dbReference type="Proteomes" id="UP000078541">
    <property type="component" value="Unassembled WGS sequence"/>
</dbReference>
<dbReference type="AlphaFoldDB" id="A0A151JYK4"/>
<accession>A0A151JYK4</accession>
<keyword evidence="2" id="KW-1185">Reference proteome</keyword>
<dbReference type="EMBL" id="KQ981456">
    <property type="protein sequence ID" value="KYN41544.1"/>
    <property type="molecule type" value="Genomic_DNA"/>
</dbReference>
<gene>
    <name evidence="1" type="ORF">ALC56_04007</name>
</gene>
<protein>
    <submittedName>
        <fullName evidence="1">Uncharacterized protein</fullName>
    </submittedName>
</protein>